<evidence type="ECO:0000256" key="8">
    <source>
        <dbReference type="SAM" id="MobiDB-lite"/>
    </source>
</evidence>
<dbReference type="GO" id="GO:0000156">
    <property type="term" value="F:phosphorelay response regulator activity"/>
    <property type="evidence" value="ECO:0007669"/>
    <property type="project" value="TreeGrafter"/>
</dbReference>
<dbReference type="InterPro" id="IPR001867">
    <property type="entry name" value="OmpR/PhoB-type_DNA-bd"/>
</dbReference>
<name>A0A7J5DF79_9ACTN</name>
<reference evidence="11 12" key="1">
    <citation type="submission" date="2019-09" db="EMBL/GenBank/DDBJ databases">
        <title>Isolation and identification of active actinomycetes.</title>
        <authorList>
            <person name="Yu Z."/>
            <person name="Han C."/>
            <person name="Yu B."/>
        </authorList>
    </citation>
    <scope>NUCLEOTIDE SEQUENCE [LARGE SCALE GENOMIC DNA]</scope>
    <source>
        <strain evidence="11 12">NEAU-H2</strain>
    </source>
</reference>
<keyword evidence="12" id="KW-1185">Reference proteome</keyword>
<dbReference type="RefSeq" id="WP_151470275.1">
    <property type="nucleotide sequence ID" value="NZ_WBKG01000013.1"/>
</dbReference>
<dbReference type="InterPro" id="IPR011006">
    <property type="entry name" value="CheY-like_superfamily"/>
</dbReference>
<feature type="compositionally biased region" description="Polar residues" evidence="8">
    <location>
        <begin position="1"/>
        <end position="16"/>
    </location>
</feature>
<dbReference type="CDD" id="cd00383">
    <property type="entry name" value="trans_reg_C"/>
    <property type="match status" value="1"/>
</dbReference>
<evidence type="ECO:0000313" key="11">
    <source>
        <dbReference type="EMBL" id="KAB1987522.1"/>
    </source>
</evidence>
<feature type="region of interest" description="Disordered" evidence="8">
    <location>
        <begin position="1"/>
        <end position="81"/>
    </location>
</feature>
<proteinExistence type="predicted"/>
<dbReference type="Gene3D" id="6.10.250.690">
    <property type="match status" value="1"/>
</dbReference>
<feature type="domain" description="OmpR/PhoB-type" evidence="10">
    <location>
        <begin position="213"/>
        <end position="306"/>
    </location>
</feature>
<dbReference type="SMART" id="SM00448">
    <property type="entry name" value="REC"/>
    <property type="match status" value="1"/>
</dbReference>
<dbReference type="SUPFAM" id="SSF46894">
    <property type="entry name" value="C-terminal effector domain of the bipartite response regulators"/>
    <property type="match status" value="1"/>
</dbReference>
<evidence type="ECO:0000313" key="12">
    <source>
        <dbReference type="Proteomes" id="UP000442990"/>
    </source>
</evidence>
<dbReference type="GO" id="GO:0000976">
    <property type="term" value="F:transcription cis-regulatory region binding"/>
    <property type="evidence" value="ECO:0007669"/>
    <property type="project" value="TreeGrafter"/>
</dbReference>
<dbReference type="AlphaFoldDB" id="A0A7J5DF79"/>
<dbReference type="Gene3D" id="3.40.50.2300">
    <property type="match status" value="1"/>
</dbReference>
<dbReference type="GO" id="GO:0005829">
    <property type="term" value="C:cytosol"/>
    <property type="evidence" value="ECO:0007669"/>
    <property type="project" value="TreeGrafter"/>
</dbReference>
<evidence type="ECO:0000256" key="7">
    <source>
        <dbReference type="PROSITE-ProRule" id="PRU01091"/>
    </source>
</evidence>
<feature type="modified residue" description="4-aspartylphosphate" evidence="6">
    <location>
        <position position="135"/>
    </location>
</feature>
<keyword evidence="4" id="KW-0804">Transcription</keyword>
<dbReference type="InterPro" id="IPR016032">
    <property type="entry name" value="Sig_transdc_resp-reg_C-effctor"/>
</dbReference>
<accession>A0A7J5DF79</accession>
<evidence type="ECO:0000256" key="1">
    <source>
        <dbReference type="ARBA" id="ARBA00022553"/>
    </source>
</evidence>
<evidence type="ECO:0000259" key="9">
    <source>
        <dbReference type="PROSITE" id="PS50110"/>
    </source>
</evidence>
<organism evidence="11 12">
    <name type="scientific">Streptomyces triticiradicis</name>
    <dbReference type="NCBI Taxonomy" id="2651189"/>
    <lineage>
        <taxon>Bacteria</taxon>
        <taxon>Bacillati</taxon>
        <taxon>Actinomycetota</taxon>
        <taxon>Actinomycetes</taxon>
        <taxon>Kitasatosporales</taxon>
        <taxon>Streptomycetaceae</taxon>
        <taxon>Streptomyces</taxon>
    </lineage>
</organism>
<evidence type="ECO:0000256" key="6">
    <source>
        <dbReference type="PROSITE-ProRule" id="PRU00169"/>
    </source>
</evidence>
<dbReference type="PROSITE" id="PS51755">
    <property type="entry name" value="OMPR_PHOB"/>
    <property type="match status" value="1"/>
</dbReference>
<keyword evidence="1 6" id="KW-0597">Phosphoprotein</keyword>
<evidence type="ECO:0000256" key="2">
    <source>
        <dbReference type="ARBA" id="ARBA00023015"/>
    </source>
</evidence>
<sequence>MSQVQAQALPQHQTSAPHPEHDEPRALAPVREAWPPRPGSSGAWPPGQHAPGRRSPVQSGPGPGAPGRTSPRDGLGRAAPRPAPAVFGRHILVVGADAGDGLSHQLRRHGHTCTGAAHGGAALQAYGSADLVLLDLELPDLDGLEVCRAIRSVSRVPLIIVTSRESEIDCVLGLQAGADDYVTRPFGIRELMARIEAVVRRAQWQPAAAAGPAQEIRHGRLRIEVGSREVSVDGTPVTLTRKEFDLLCLLAQHPDTVVPRRQLLQQVWGDSWSRRTVDTHVSSVRGKLGDPGWIITVRGVGFRLGTV</sequence>
<dbReference type="Gene3D" id="1.10.10.10">
    <property type="entry name" value="Winged helix-like DNA-binding domain superfamily/Winged helix DNA-binding domain"/>
    <property type="match status" value="1"/>
</dbReference>
<dbReference type="EMBL" id="WBKG01000013">
    <property type="protein sequence ID" value="KAB1987522.1"/>
    <property type="molecule type" value="Genomic_DNA"/>
</dbReference>
<dbReference type="InterPro" id="IPR036388">
    <property type="entry name" value="WH-like_DNA-bd_sf"/>
</dbReference>
<dbReference type="Pfam" id="PF00072">
    <property type="entry name" value="Response_reg"/>
    <property type="match status" value="1"/>
</dbReference>
<dbReference type="PANTHER" id="PTHR48111">
    <property type="entry name" value="REGULATOR OF RPOS"/>
    <property type="match status" value="1"/>
</dbReference>
<dbReference type="PANTHER" id="PTHR48111:SF72">
    <property type="entry name" value="SENSORY TRANSDUCTION PROTEIN REGX3"/>
    <property type="match status" value="1"/>
</dbReference>
<dbReference type="InterPro" id="IPR001789">
    <property type="entry name" value="Sig_transdc_resp-reg_receiver"/>
</dbReference>
<protein>
    <recommendedName>
        <fullName evidence="5">Sensory transduction protein RegX3</fullName>
    </recommendedName>
</protein>
<comment type="caution">
    <text evidence="11">The sequence shown here is derived from an EMBL/GenBank/DDBJ whole genome shotgun (WGS) entry which is preliminary data.</text>
</comment>
<feature type="domain" description="Response regulatory" evidence="9">
    <location>
        <begin position="88"/>
        <end position="199"/>
    </location>
</feature>
<dbReference type="Proteomes" id="UP000442990">
    <property type="component" value="Unassembled WGS sequence"/>
</dbReference>
<dbReference type="InterPro" id="IPR039420">
    <property type="entry name" value="WalR-like"/>
</dbReference>
<dbReference type="PROSITE" id="PS50110">
    <property type="entry name" value="RESPONSE_REGULATORY"/>
    <property type="match status" value="1"/>
</dbReference>
<gene>
    <name evidence="11" type="ORF">F8144_17545</name>
</gene>
<evidence type="ECO:0000259" key="10">
    <source>
        <dbReference type="PROSITE" id="PS51755"/>
    </source>
</evidence>
<keyword evidence="2" id="KW-0805">Transcription regulation</keyword>
<evidence type="ECO:0000256" key="4">
    <source>
        <dbReference type="ARBA" id="ARBA00023163"/>
    </source>
</evidence>
<evidence type="ECO:0000256" key="3">
    <source>
        <dbReference type="ARBA" id="ARBA00023125"/>
    </source>
</evidence>
<evidence type="ECO:0000256" key="5">
    <source>
        <dbReference type="ARBA" id="ARBA00041201"/>
    </source>
</evidence>
<feature type="DNA-binding region" description="OmpR/PhoB-type" evidence="7">
    <location>
        <begin position="213"/>
        <end position="306"/>
    </location>
</feature>
<dbReference type="GO" id="GO:0032993">
    <property type="term" value="C:protein-DNA complex"/>
    <property type="evidence" value="ECO:0007669"/>
    <property type="project" value="TreeGrafter"/>
</dbReference>
<dbReference type="SUPFAM" id="SSF52172">
    <property type="entry name" value="CheY-like"/>
    <property type="match status" value="1"/>
</dbReference>
<keyword evidence="3 7" id="KW-0238">DNA-binding</keyword>
<dbReference type="SMART" id="SM00862">
    <property type="entry name" value="Trans_reg_C"/>
    <property type="match status" value="1"/>
</dbReference>
<dbReference type="Pfam" id="PF00486">
    <property type="entry name" value="Trans_reg_C"/>
    <property type="match status" value="1"/>
</dbReference>
<dbReference type="GO" id="GO:0006355">
    <property type="term" value="P:regulation of DNA-templated transcription"/>
    <property type="evidence" value="ECO:0007669"/>
    <property type="project" value="InterPro"/>
</dbReference>